<dbReference type="AlphaFoldDB" id="A0A9P9D7K3"/>
<reference evidence="2" key="1">
    <citation type="journal article" date="2021" name="Nat. Commun.">
        <title>Genetic determinants of endophytism in the Arabidopsis root mycobiome.</title>
        <authorList>
            <person name="Mesny F."/>
            <person name="Miyauchi S."/>
            <person name="Thiergart T."/>
            <person name="Pickel B."/>
            <person name="Atanasova L."/>
            <person name="Karlsson M."/>
            <person name="Huettel B."/>
            <person name="Barry K.W."/>
            <person name="Haridas S."/>
            <person name="Chen C."/>
            <person name="Bauer D."/>
            <person name="Andreopoulos W."/>
            <person name="Pangilinan J."/>
            <person name="LaButti K."/>
            <person name="Riley R."/>
            <person name="Lipzen A."/>
            <person name="Clum A."/>
            <person name="Drula E."/>
            <person name="Henrissat B."/>
            <person name="Kohler A."/>
            <person name="Grigoriev I.V."/>
            <person name="Martin F.M."/>
            <person name="Hacquard S."/>
        </authorList>
    </citation>
    <scope>NUCLEOTIDE SEQUENCE</scope>
    <source>
        <strain evidence="2">MPI-CAGE-AT-0021</strain>
    </source>
</reference>
<sequence>AQIAYLSACSTAENKAARLSDEVIHVVSGFQVAGFPHVVACLWPTGDSECVGVAKRFYFLVFQRNQ</sequence>
<proteinExistence type="predicted"/>
<dbReference type="EMBL" id="JAGMUU010000043">
    <property type="protein sequence ID" value="KAH7114141.1"/>
    <property type="molecule type" value="Genomic_DNA"/>
</dbReference>
<feature type="non-terminal residue" evidence="2">
    <location>
        <position position="1"/>
    </location>
</feature>
<evidence type="ECO:0000313" key="3">
    <source>
        <dbReference type="Proteomes" id="UP000717696"/>
    </source>
</evidence>
<gene>
    <name evidence="2" type="ORF">B0J13DRAFT_460385</name>
</gene>
<protein>
    <recommendedName>
        <fullName evidence="1">CHAT domain-containing protein</fullName>
    </recommendedName>
</protein>
<dbReference type="OrthoDB" id="9991317at2759"/>
<comment type="caution">
    <text evidence="2">The sequence shown here is derived from an EMBL/GenBank/DDBJ whole genome shotgun (WGS) entry which is preliminary data.</text>
</comment>
<evidence type="ECO:0000259" key="1">
    <source>
        <dbReference type="Pfam" id="PF12770"/>
    </source>
</evidence>
<feature type="domain" description="CHAT" evidence="1">
    <location>
        <begin position="1"/>
        <end position="58"/>
    </location>
</feature>
<dbReference type="InterPro" id="IPR024983">
    <property type="entry name" value="CHAT_dom"/>
</dbReference>
<organism evidence="2 3">
    <name type="scientific">Dactylonectria estremocensis</name>
    <dbReference type="NCBI Taxonomy" id="1079267"/>
    <lineage>
        <taxon>Eukaryota</taxon>
        <taxon>Fungi</taxon>
        <taxon>Dikarya</taxon>
        <taxon>Ascomycota</taxon>
        <taxon>Pezizomycotina</taxon>
        <taxon>Sordariomycetes</taxon>
        <taxon>Hypocreomycetidae</taxon>
        <taxon>Hypocreales</taxon>
        <taxon>Nectriaceae</taxon>
        <taxon>Dactylonectria</taxon>
    </lineage>
</organism>
<accession>A0A9P9D7K3</accession>
<keyword evidence="3" id="KW-1185">Reference proteome</keyword>
<evidence type="ECO:0000313" key="2">
    <source>
        <dbReference type="EMBL" id="KAH7114141.1"/>
    </source>
</evidence>
<dbReference type="Pfam" id="PF12770">
    <property type="entry name" value="CHAT"/>
    <property type="match status" value="1"/>
</dbReference>
<name>A0A9P9D7K3_9HYPO</name>
<dbReference type="Proteomes" id="UP000717696">
    <property type="component" value="Unassembled WGS sequence"/>
</dbReference>